<keyword evidence="6" id="KW-1185">Reference proteome</keyword>
<evidence type="ECO:0000313" key="6">
    <source>
        <dbReference type="Proteomes" id="UP000203589"/>
    </source>
</evidence>
<dbReference type="Gene3D" id="2.60.120.10">
    <property type="entry name" value="Jelly Rolls"/>
    <property type="match status" value="1"/>
</dbReference>
<dbReference type="InterPro" id="IPR011960">
    <property type="entry name" value="Gentisate_dOase"/>
</dbReference>
<organism evidence="5 6">
    <name type="scientific">Antarctobacter heliothermus</name>
    <dbReference type="NCBI Taxonomy" id="74033"/>
    <lineage>
        <taxon>Bacteria</taxon>
        <taxon>Pseudomonadati</taxon>
        <taxon>Pseudomonadota</taxon>
        <taxon>Alphaproteobacteria</taxon>
        <taxon>Rhodobacterales</taxon>
        <taxon>Roseobacteraceae</taxon>
        <taxon>Antarctobacter</taxon>
    </lineage>
</organism>
<evidence type="ECO:0000313" key="5">
    <source>
        <dbReference type="EMBL" id="ASP23679.1"/>
    </source>
</evidence>
<name>A0A222EBV3_9RHOB</name>
<accession>A0A222EBV3</accession>
<dbReference type="EMBL" id="CP022543">
    <property type="protein sequence ID" value="ASP23679.1"/>
    <property type="molecule type" value="Genomic_DNA"/>
</dbReference>
<dbReference type="Proteomes" id="UP000203589">
    <property type="component" value="Plasmid pSMS3-3"/>
</dbReference>
<dbReference type="GO" id="GO:0047922">
    <property type="term" value="F:gentisate 1,2-dioxygenase activity"/>
    <property type="evidence" value="ECO:0007669"/>
    <property type="project" value="UniProtKB-UniRule"/>
</dbReference>
<dbReference type="InterPro" id="IPR014710">
    <property type="entry name" value="RmlC-like_jellyroll"/>
</dbReference>
<dbReference type="AlphaFoldDB" id="A0A222EBV3"/>
<dbReference type="InterPro" id="IPR047183">
    <property type="entry name" value="GDO-like"/>
</dbReference>
<dbReference type="EC" id="1.13.11.4" evidence="3"/>
<dbReference type="Pfam" id="PF07883">
    <property type="entry name" value="Cupin_2"/>
    <property type="match status" value="1"/>
</dbReference>
<evidence type="ECO:0000256" key="2">
    <source>
        <dbReference type="ARBA" id="ARBA00023002"/>
    </source>
</evidence>
<dbReference type="InterPro" id="IPR013096">
    <property type="entry name" value="Cupin_2"/>
</dbReference>
<gene>
    <name evidence="5" type="ORF">ANTHELSMS3_04578</name>
</gene>
<dbReference type="CDD" id="cd02216">
    <property type="entry name" value="cupin_GDO-like_N"/>
    <property type="match status" value="1"/>
</dbReference>
<geneLocation type="plasmid" evidence="6">
    <name>psms3-3</name>
</geneLocation>
<keyword evidence="2 5" id="KW-0560">Oxidoreductase</keyword>
<reference evidence="5 6" key="1">
    <citation type="submission" date="2017-07" db="EMBL/GenBank/DDBJ databases">
        <title>Genome Sequence of Antarctobacter heliothermus Strain SMS3 Isolated from a culture of the Diatom Skeletonema marinoi.</title>
        <authorList>
            <person name="Topel M."/>
            <person name="Pinder M.I.M."/>
            <person name="Johansson O.N."/>
            <person name="Kourtchenko O."/>
            <person name="Godhe A."/>
            <person name="Clarke A.K."/>
        </authorList>
    </citation>
    <scope>NUCLEOTIDE SEQUENCE [LARGE SCALE GENOMIC DNA]</scope>
    <source>
        <strain evidence="5 6">SMS3</strain>
        <plasmid evidence="6">Plasmid psms3-3</plasmid>
    </source>
</reference>
<protein>
    <recommendedName>
        <fullName evidence="3">Gentisate 1,2-dioxygenase</fullName>
        <ecNumber evidence="3">1.13.11.4</ecNumber>
    </recommendedName>
</protein>
<evidence type="ECO:0000259" key="4">
    <source>
        <dbReference type="Pfam" id="PF07883"/>
    </source>
</evidence>
<dbReference type="OrthoDB" id="285029at2"/>
<feature type="domain" description="Cupin type-2" evidence="4">
    <location>
        <begin position="96"/>
        <end position="164"/>
    </location>
</feature>
<proteinExistence type="predicted"/>
<dbReference type="SUPFAM" id="SSF51182">
    <property type="entry name" value="RmlC-like cupins"/>
    <property type="match status" value="1"/>
</dbReference>
<dbReference type="PANTHER" id="PTHR41517:SF1">
    <property type="entry name" value="CUPIN"/>
    <property type="match status" value="1"/>
</dbReference>
<keyword evidence="1 5" id="KW-0223">Dioxygenase</keyword>
<dbReference type="RefSeq" id="WP_094037742.1">
    <property type="nucleotide sequence ID" value="NZ_CP022543.1"/>
</dbReference>
<dbReference type="PANTHER" id="PTHR41517">
    <property type="entry name" value="1,2-DIOXYGENASE PROTEIN-RELATED"/>
    <property type="match status" value="1"/>
</dbReference>
<dbReference type="KEGG" id="aht:ANTHELSMS3_04578"/>
<dbReference type="CDD" id="cd06992">
    <property type="entry name" value="cupin_GDO-like_C"/>
    <property type="match status" value="1"/>
</dbReference>
<sequence>MSLKDAPELTPEREEFYGRLDTRSLTPLWTVLHSVVTPEPKSDCRAHMWRYDDLRTFLVEAGSLITAKEAERRVLVLENPGLRGKTSITTDLYAGLQLVTPGERAPAHRHTQSALRLILEAEPGAHTTVNGERTQMSYGDFIITPPWGWHDHGNDSDAPVIWLDGLDLPMVSHFDASFAEEFGEDQQPVTRESGDSLARYAANMLPVGYDAGGQASPVFNYPYDRARGALEKLKAQAEIDPCQGIKLQYVNPIDGGPAMPTIATFLQLLPKSFKTAPYRSTDATVYVAVEGSGRSRVGDEAFDWGPRDIFVVPSWKEVVHEVADEAVLFSFSDRAAQQKLGLFRERRGNS</sequence>
<evidence type="ECO:0000256" key="3">
    <source>
        <dbReference type="NCBIfam" id="TIGR02272"/>
    </source>
</evidence>
<dbReference type="NCBIfam" id="TIGR02272">
    <property type="entry name" value="gentisate_1_2"/>
    <property type="match status" value="1"/>
</dbReference>
<keyword evidence="5" id="KW-0614">Plasmid</keyword>
<evidence type="ECO:0000256" key="1">
    <source>
        <dbReference type="ARBA" id="ARBA00022964"/>
    </source>
</evidence>
<dbReference type="InterPro" id="IPR011051">
    <property type="entry name" value="RmlC_Cupin_sf"/>
</dbReference>